<evidence type="ECO:0000313" key="3">
    <source>
        <dbReference type="Proteomes" id="UP000199087"/>
    </source>
</evidence>
<feature type="domain" description="DUF2529" evidence="1">
    <location>
        <begin position="1"/>
        <end position="168"/>
    </location>
</feature>
<dbReference type="EMBL" id="CVRB01000002">
    <property type="protein sequence ID" value="CRK82611.1"/>
    <property type="molecule type" value="Genomic_DNA"/>
</dbReference>
<sequence>MLKMLTTQLTGLFKRIEEKEAFSFEDGARLLAQAPVGDGVIYLYGPNEMKAIVNEAIEGAEPFKFAKPFANIEEVTDADRVVIFTRYASDSDAVELAIQLQEKEIPFVGVSTALNGEGKLAELADVHIDLALKKGLLPDEFGNRFCIPSSMAGLFVYYGLKFTIEEILEEYDL</sequence>
<dbReference type="InterPro" id="IPR019676">
    <property type="entry name" value="DUF2529"/>
</dbReference>
<accession>A0A0U1NX61</accession>
<organism evidence="2 3">
    <name type="scientific">Neobacillus massiliamazoniensis</name>
    <dbReference type="NCBI Taxonomy" id="1499688"/>
    <lineage>
        <taxon>Bacteria</taxon>
        <taxon>Bacillati</taxon>
        <taxon>Bacillota</taxon>
        <taxon>Bacilli</taxon>
        <taxon>Bacillales</taxon>
        <taxon>Bacillaceae</taxon>
        <taxon>Neobacillus</taxon>
    </lineage>
</organism>
<dbReference type="Gene3D" id="3.40.50.10490">
    <property type="entry name" value="Glucose-6-phosphate isomerase like protein, domain 1"/>
    <property type="match status" value="1"/>
</dbReference>
<evidence type="ECO:0000259" key="1">
    <source>
        <dbReference type="Pfam" id="PF10740"/>
    </source>
</evidence>
<dbReference type="AlphaFoldDB" id="A0A0U1NX61"/>
<dbReference type="Pfam" id="PF10740">
    <property type="entry name" value="DUF2529"/>
    <property type="match status" value="1"/>
</dbReference>
<dbReference type="STRING" id="1499688.BN000_02544"/>
<dbReference type="OrthoDB" id="2737584at2"/>
<dbReference type="RefSeq" id="WP_090634783.1">
    <property type="nucleotide sequence ID" value="NZ_CVRB01000002.1"/>
</dbReference>
<keyword evidence="3" id="KW-1185">Reference proteome</keyword>
<evidence type="ECO:0000313" key="2">
    <source>
        <dbReference type="EMBL" id="CRK82611.1"/>
    </source>
</evidence>
<reference evidence="3" key="1">
    <citation type="submission" date="2015-05" db="EMBL/GenBank/DDBJ databases">
        <authorList>
            <person name="Urmite Genomes"/>
        </authorList>
    </citation>
    <scope>NUCLEOTIDE SEQUENCE [LARGE SCALE GENOMIC DNA]</scope>
    <source>
        <strain evidence="3">LF1</strain>
    </source>
</reference>
<name>A0A0U1NX61_9BACI</name>
<proteinExistence type="predicted"/>
<dbReference type="Proteomes" id="UP000199087">
    <property type="component" value="Unassembled WGS sequence"/>
</dbReference>
<gene>
    <name evidence="2" type="ORF">BN000_02544</name>
</gene>
<protein>
    <recommendedName>
        <fullName evidence="1">DUF2529 domain-containing protein</fullName>
    </recommendedName>
</protein>